<evidence type="ECO:0000313" key="2">
    <source>
        <dbReference type="Proteomes" id="UP000018208"/>
    </source>
</evidence>
<sequence length="204" mass="24413">MNQITEINFSYIAMKINVYLYNKQVIDYGSILKYLQKQYDLQQKIDLSTFIQYCELYIDKYDDIFEPEYVSDIKVYNNTIKYLIKWKDFKLQPSHLEDWVTIDEIDENLIYDFLQIPKNLEKMSELLANNKYQYEQLNHLRIYLSHPTLLHFAVLLNLIQQQFRAVQKQEGLMLVAIGNEQYLITRTVVANNPVLSQFVLESMV</sequence>
<dbReference type="SUPFAM" id="SSF54160">
    <property type="entry name" value="Chromo domain-like"/>
    <property type="match status" value="1"/>
</dbReference>
<dbReference type="GeneID" id="94297224"/>
<dbReference type="Gene3D" id="2.40.50.40">
    <property type="match status" value="1"/>
</dbReference>
<dbReference type="InterPro" id="IPR016197">
    <property type="entry name" value="Chromo-like_dom_sf"/>
</dbReference>
<dbReference type="KEGG" id="ssao:94297224"/>
<proteinExistence type="predicted"/>
<dbReference type="Proteomes" id="UP000018208">
    <property type="component" value="Unassembled WGS sequence"/>
</dbReference>
<dbReference type="EMBL" id="AUWU02000003">
    <property type="protein sequence ID" value="KAH0575566.1"/>
    <property type="molecule type" value="Genomic_DNA"/>
</dbReference>
<evidence type="ECO:0000313" key="1">
    <source>
        <dbReference type="EMBL" id="KAH0575566.1"/>
    </source>
</evidence>
<keyword evidence="2" id="KW-1185">Reference proteome</keyword>
<dbReference type="RefSeq" id="XP_067766339.1">
    <property type="nucleotide sequence ID" value="XM_067907071.1"/>
</dbReference>
<organism evidence="1 2">
    <name type="scientific">Spironucleus salmonicida</name>
    <dbReference type="NCBI Taxonomy" id="348837"/>
    <lineage>
        <taxon>Eukaryota</taxon>
        <taxon>Metamonada</taxon>
        <taxon>Diplomonadida</taxon>
        <taxon>Hexamitidae</taxon>
        <taxon>Hexamitinae</taxon>
        <taxon>Spironucleus</taxon>
    </lineage>
</organism>
<reference evidence="1 2" key="1">
    <citation type="journal article" date="2014" name="PLoS Genet.">
        <title>The Genome of Spironucleus salmonicida Highlights a Fish Pathogen Adapted to Fluctuating Environments.</title>
        <authorList>
            <person name="Xu F."/>
            <person name="Jerlstrom-Hultqvist J."/>
            <person name="Einarsson E."/>
            <person name="Astvaldsson A."/>
            <person name="Svard S.G."/>
            <person name="Andersson J.O."/>
        </authorList>
    </citation>
    <scope>NUCLEOTIDE SEQUENCE [LARGE SCALE GENOMIC DNA]</scope>
    <source>
        <strain evidence="1 2">ATCC 50377</strain>
    </source>
</reference>
<accession>A0A9P8LWI5</accession>
<gene>
    <name evidence="1" type="ORF">SS50377_23201</name>
</gene>
<name>A0A9P8LWI5_9EUKA</name>
<protein>
    <submittedName>
        <fullName evidence="1">Uncharacterized protein</fullName>
    </submittedName>
</protein>
<dbReference type="AlphaFoldDB" id="A0A9P8LWI5"/>
<comment type="caution">
    <text evidence="1">The sequence shown here is derived from an EMBL/GenBank/DDBJ whole genome shotgun (WGS) entry which is preliminary data.</text>
</comment>